<reference evidence="2" key="1">
    <citation type="journal article" date="2019" name="Environ. Microbiol.">
        <title>Fungal ecological strategies reflected in gene transcription - a case study of two litter decomposers.</title>
        <authorList>
            <person name="Barbi F."/>
            <person name="Kohler A."/>
            <person name="Barry K."/>
            <person name="Baskaran P."/>
            <person name="Daum C."/>
            <person name="Fauchery L."/>
            <person name="Ihrmark K."/>
            <person name="Kuo A."/>
            <person name="LaButti K."/>
            <person name="Lipzen A."/>
            <person name="Morin E."/>
            <person name="Grigoriev I.V."/>
            <person name="Henrissat B."/>
            <person name="Lindahl B."/>
            <person name="Martin F."/>
        </authorList>
    </citation>
    <scope>NUCLEOTIDE SEQUENCE</scope>
    <source>
        <strain evidence="2">JB14</strain>
    </source>
</reference>
<sequence>MDKDYDSKEAGRTIVNARGDKTDLYTEEALEKCRQDRLNHEGYIHISKFLQKVGWQETVEIIRTQEPPAWRMVHKGEGEELIEVILHVQGVVEETRLPPFKGNSEDIKKKQHMKQSIVIGGLGTDNFAKDMDGILDVYALFARNVKGLRILEMRSSEGQAVIEASNRIFTPRAEALSMQPAEVPPEIDHNNYIANVNAFDPKFVYGEENEVMYGEERINDEGKKRFHVRDIVDIGFCMIIVGKAENLKATVLLRTITLLDAMHTQKVTGRLNTQKWLKTKAIRHNQSSGKGQVSLKKRERFEEDEEDARKKMKKLAISNA</sequence>
<name>A0A6A4GJZ2_9AGAR</name>
<organism evidence="2 3">
    <name type="scientific">Gymnopus androsaceus JB14</name>
    <dbReference type="NCBI Taxonomy" id="1447944"/>
    <lineage>
        <taxon>Eukaryota</taxon>
        <taxon>Fungi</taxon>
        <taxon>Dikarya</taxon>
        <taxon>Basidiomycota</taxon>
        <taxon>Agaricomycotina</taxon>
        <taxon>Agaricomycetes</taxon>
        <taxon>Agaricomycetidae</taxon>
        <taxon>Agaricales</taxon>
        <taxon>Marasmiineae</taxon>
        <taxon>Omphalotaceae</taxon>
        <taxon>Gymnopus</taxon>
    </lineage>
</organism>
<evidence type="ECO:0000313" key="2">
    <source>
        <dbReference type="EMBL" id="KAE9386019.1"/>
    </source>
</evidence>
<dbReference type="OrthoDB" id="3269456at2759"/>
<dbReference type="Proteomes" id="UP000799118">
    <property type="component" value="Unassembled WGS sequence"/>
</dbReference>
<evidence type="ECO:0000256" key="1">
    <source>
        <dbReference type="SAM" id="MobiDB-lite"/>
    </source>
</evidence>
<keyword evidence="3" id="KW-1185">Reference proteome</keyword>
<feature type="region of interest" description="Disordered" evidence="1">
    <location>
        <begin position="285"/>
        <end position="320"/>
    </location>
</feature>
<dbReference type="AlphaFoldDB" id="A0A6A4GJZ2"/>
<protein>
    <submittedName>
        <fullName evidence="2">Uncharacterized protein</fullName>
    </submittedName>
</protein>
<accession>A0A6A4GJZ2</accession>
<gene>
    <name evidence="2" type="ORF">BT96DRAFT_949430</name>
</gene>
<proteinExistence type="predicted"/>
<dbReference type="EMBL" id="ML769921">
    <property type="protein sequence ID" value="KAE9386019.1"/>
    <property type="molecule type" value="Genomic_DNA"/>
</dbReference>
<evidence type="ECO:0000313" key="3">
    <source>
        <dbReference type="Proteomes" id="UP000799118"/>
    </source>
</evidence>